<evidence type="ECO:0000313" key="1">
    <source>
        <dbReference type="EMBL" id="MTU44065.1"/>
    </source>
</evidence>
<dbReference type="RefSeq" id="WP_008864497.1">
    <property type="nucleotide sequence ID" value="NZ_CAMLVM010000038.1"/>
</dbReference>
<evidence type="ECO:0000313" key="2">
    <source>
        <dbReference type="Proteomes" id="UP000462362"/>
    </source>
</evidence>
<dbReference type="Proteomes" id="UP000462362">
    <property type="component" value="Unassembled WGS sequence"/>
</dbReference>
<comment type="caution">
    <text evidence="1">The sequence shown here is derived from an EMBL/GenBank/DDBJ whole genome shotgun (WGS) entry which is preliminary data.</text>
</comment>
<proteinExistence type="predicted"/>
<reference evidence="1 2" key="1">
    <citation type="journal article" date="2019" name="Nat. Med.">
        <title>A library of human gut bacterial isolates paired with longitudinal multiomics data enables mechanistic microbiome research.</title>
        <authorList>
            <person name="Poyet M."/>
            <person name="Groussin M."/>
            <person name="Gibbons S.M."/>
            <person name="Avila-Pacheco J."/>
            <person name="Jiang X."/>
            <person name="Kearney S.M."/>
            <person name="Perrotta A.R."/>
            <person name="Berdy B."/>
            <person name="Zhao S."/>
            <person name="Lieberman T.D."/>
            <person name="Swanson P.K."/>
            <person name="Smith M."/>
            <person name="Roesemann S."/>
            <person name="Alexander J.E."/>
            <person name="Rich S.A."/>
            <person name="Livny J."/>
            <person name="Vlamakis H."/>
            <person name="Clish C."/>
            <person name="Bullock K."/>
            <person name="Deik A."/>
            <person name="Scott J."/>
            <person name="Pierce K.A."/>
            <person name="Xavier R.J."/>
            <person name="Alm E.J."/>
        </authorList>
    </citation>
    <scope>NUCLEOTIDE SEQUENCE [LARGE SCALE GENOMIC DNA]</scope>
    <source>
        <strain evidence="1 2">BIOML-A2</strain>
    </source>
</reference>
<dbReference type="GeneID" id="43349152"/>
<sequence>MSSSKIAAAVAVCAAVYACAYGGLVYYQGQKFQEYASDLPKYLGSEWKSVKVNITDNGFFSKEFIVLNKNAQPKDKDTVTLPGKVKFGWSPESEITIKGEGNEVFKKVVEAAQPVLKTSFNYRFIPNLFVFSSKAVETTVDGETFKIGAIQSQALPKLVKQADGSLLIENLDSSVKTDIFSLASEESNVALSNPEFKFSVKGGNLKAAALSFSVSGIDYRDSSTQFTIGKTLVSINQSQNKSEITEGIKITFDHLKVGGFLKVGIDSWNTGLTAHFPPEPLLFDFLVQEAFGTNFCTNFPLICSPEPINEAQAEEILRNGILAGKTWAAVEPSEIKVGKESLSFSGQLKKQPEGNTLGSVKFRLQTSDGGLGQFALMALPRNSYLSEGKGVYTTEIVPTLTPNGDLILTANGVRLF</sequence>
<organism evidence="1 2">
    <name type="scientific">Parasutterella excrementihominis</name>
    <dbReference type="NCBI Taxonomy" id="487175"/>
    <lineage>
        <taxon>Bacteria</taxon>
        <taxon>Pseudomonadati</taxon>
        <taxon>Pseudomonadota</taxon>
        <taxon>Betaproteobacteria</taxon>
        <taxon>Burkholderiales</taxon>
        <taxon>Sutterellaceae</taxon>
        <taxon>Parasutterella</taxon>
    </lineage>
</organism>
<name>A0A6I3S8K9_9BURK</name>
<dbReference type="AlphaFoldDB" id="A0A6I3S8K9"/>
<dbReference type="EMBL" id="WNCL01000044">
    <property type="protein sequence ID" value="MTU44065.1"/>
    <property type="molecule type" value="Genomic_DNA"/>
</dbReference>
<protein>
    <recommendedName>
        <fullName evidence="3">DUF945 family protein</fullName>
    </recommendedName>
</protein>
<gene>
    <name evidence="1" type="ORF">GMD42_10725</name>
</gene>
<accession>A0A6I3S8K9</accession>
<dbReference type="PROSITE" id="PS51257">
    <property type="entry name" value="PROKAR_LIPOPROTEIN"/>
    <property type="match status" value="1"/>
</dbReference>
<evidence type="ECO:0008006" key="3">
    <source>
        <dbReference type="Google" id="ProtNLM"/>
    </source>
</evidence>